<sequence length="287" mass="30520">MKFTTFLQDGQARLGVVDGDAVIDLNRAQPDVPAGLREALRAGVDLQAAGARAIASGAPRAAMAGLTLAPLVPEPGKVICLGLNYFDHAKEGGREKPEYPWFFYRGATSLIAHGQAGILPKVSAKFDYEAELALVIGRRVPRHVAQADAPAYVFGYTCFNDMSVRDYQKRTPQWTIGKNFDGTGGFGPVLVTADAMPPAAVGLKIEGRLNGEVMQSANTADMIWGVAETISLLSDVLTLEPGDVIVMGTPAGVGQARTPPVWMKAGDSFEVEIEGIGRLVNPIRAED</sequence>
<dbReference type="GO" id="GO:0016787">
    <property type="term" value="F:hydrolase activity"/>
    <property type="evidence" value="ECO:0007669"/>
    <property type="project" value="UniProtKB-KW"/>
</dbReference>
<dbReference type="STRING" id="1842727.RD110_22780"/>
<keyword evidence="7" id="KW-1185">Reference proteome</keyword>
<dbReference type="GO" id="GO:0019752">
    <property type="term" value="P:carboxylic acid metabolic process"/>
    <property type="evidence" value="ECO:0007669"/>
    <property type="project" value="UniProtKB-ARBA"/>
</dbReference>
<organism evidence="6 7">
    <name type="scientific">Rhodoferax koreensis</name>
    <dbReference type="NCBI Taxonomy" id="1842727"/>
    <lineage>
        <taxon>Bacteria</taxon>
        <taxon>Pseudomonadati</taxon>
        <taxon>Pseudomonadota</taxon>
        <taxon>Betaproteobacteria</taxon>
        <taxon>Burkholderiales</taxon>
        <taxon>Comamonadaceae</taxon>
        <taxon>Rhodoferax</taxon>
    </lineage>
</organism>
<gene>
    <name evidence="6" type="ORF">RD110_22780</name>
</gene>
<dbReference type="AlphaFoldDB" id="A0A1P8K100"/>
<dbReference type="OrthoDB" id="9805307at2"/>
<comment type="similarity">
    <text evidence="2">Belongs to the FAH family.</text>
</comment>
<dbReference type="PANTHER" id="PTHR42796">
    <property type="entry name" value="FUMARYLACETOACETATE HYDROLASE DOMAIN-CONTAINING PROTEIN 2A-RELATED"/>
    <property type="match status" value="1"/>
</dbReference>
<dbReference type="FunFam" id="3.90.850.10:FF:000002">
    <property type="entry name" value="2-hydroxyhepta-2,4-diene-1,7-dioate isomerase"/>
    <property type="match status" value="1"/>
</dbReference>
<proteinExistence type="inferred from homology"/>
<dbReference type="RefSeq" id="WP_076202214.1">
    <property type="nucleotide sequence ID" value="NZ_CP019236.1"/>
</dbReference>
<accession>A0A1P8K100</accession>
<dbReference type="GO" id="GO:0046872">
    <property type="term" value="F:metal ion binding"/>
    <property type="evidence" value="ECO:0007669"/>
    <property type="project" value="UniProtKB-KW"/>
</dbReference>
<dbReference type="InterPro" id="IPR036663">
    <property type="entry name" value="Fumarylacetoacetase_C_sf"/>
</dbReference>
<evidence type="ECO:0000256" key="2">
    <source>
        <dbReference type="ARBA" id="ARBA00010211"/>
    </source>
</evidence>
<keyword evidence="4" id="KW-0378">Hydrolase</keyword>
<evidence type="ECO:0000313" key="6">
    <source>
        <dbReference type="EMBL" id="APW39679.1"/>
    </source>
</evidence>
<dbReference type="EMBL" id="CP019236">
    <property type="protein sequence ID" value="APW39679.1"/>
    <property type="molecule type" value="Genomic_DNA"/>
</dbReference>
<dbReference type="Proteomes" id="UP000186609">
    <property type="component" value="Chromosome"/>
</dbReference>
<dbReference type="InterPro" id="IPR011234">
    <property type="entry name" value="Fumarylacetoacetase-like_C"/>
</dbReference>
<name>A0A1P8K100_9BURK</name>
<dbReference type="Pfam" id="PF01557">
    <property type="entry name" value="FAA_hydrolase"/>
    <property type="match status" value="1"/>
</dbReference>
<feature type="domain" description="Fumarylacetoacetase-like C-terminal" evidence="5">
    <location>
        <begin position="77"/>
        <end position="283"/>
    </location>
</feature>
<dbReference type="PANTHER" id="PTHR42796:SF4">
    <property type="entry name" value="FUMARYLACETOACETATE HYDROLASE DOMAIN-CONTAINING PROTEIN 2A"/>
    <property type="match status" value="1"/>
</dbReference>
<evidence type="ECO:0000313" key="7">
    <source>
        <dbReference type="Proteomes" id="UP000186609"/>
    </source>
</evidence>
<comment type="cofactor">
    <cofactor evidence="1">
        <name>Mg(2+)</name>
        <dbReference type="ChEBI" id="CHEBI:18420"/>
    </cofactor>
</comment>
<dbReference type="GO" id="GO:0016853">
    <property type="term" value="F:isomerase activity"/>
    <property type="evidence" value="ECO:0007669"/>
    <property type="project" value="UniProtKB-ARBA"/>
</dbReference>
<reference evidence="6 7" key="1">
    <citation type="submission" date="2017-01" db="EMBL/GenBank/DDBJ databases">
        <authorList>
            <person name="Mah S.A."/>
            <person name="Swanson W.J."/>
            <person name="Moy G.W."/>
            <person name="Vacquier V.D."/>
        </authorList>
    </citation>
    <scope>NUCLEOTIDE SEQUENCE [LARGE SCALE GENOMIC DNA]</scope>
    <source>
        <strain evidence="6 7">DCY110</strain>
    </source>
</reference>
<evidence type="ECO:0000256" key="4">
    <source>
        <dbReference type="ARBA" id="ARBA00022801"/>
    </source>
</evidence>
<evidence type="ECO:0000259" key="5">
    <source>
        <dbReference type="Pfam" id="PF01557"/>
    </source>
</evidence>
<dbReference type="InterPro" id="IPR051121">
    <property type="entry name" value="FAH"/>
</dbReference>
<dbReference type="KEGG" id="rhy:RD110_22780"/>
<evidence type="ECO:0000256" key="1">
    <source>
        <dbReference type="ARBA" id="ARBA00001946"/>
    </source>
</evidence>
<dbReference type="SUPFAM" id="SSF56529">
    <property type="entry name" value="FAH"/>
    <property type="match status" value="1"/>
</dbReference>
<evidence type="ECO:0000256" key="3">
    <source>
        <dbReference type="ARBA" id="ARBA00022723"/>
    </source>
</evidence>
<protein>
    <submittedName>
        <fullName evidence="6">5-oxopent-3-ene-1,2,5-tricarboxylate decarboxylase</fullName>
    </submittedName>
</protein>
<keyword evidence="3" id="KW-0479">Metal-binding</keyword>
<dbReference type="Gene3D" id="3.90.850.10">
    <property type="entry name" value="Fumarylacetoacetase-like, C-terminal domain"/>
    <property type="match status" value="1"/>
</dbReference>